<dbReference type="PANTHER" id="PTHR11547">
    <property type="entry name" value="ARGININE OR CREATINE KINASE"/>
    <property type="match status" value="1"/>
</dbReference>
<dbReference type="InterPro" id="IPR014746">
    <property type="entry name" value="Gln_synth/guanido_kin_cat_dom"/>
</dbReference>
<dbReference type="eggNOG" id="COG3869">
    <property type="taxonomic scope" value="Bacteria"/>
</dbReference>
<protein>
    <submittedName>
        <fullName evidence="8">ATP:guanido phosphotransferase</fullName>
    </submittedName>
</protein>
<dbReference type="EMBL" id="CP000885">
    <property type="protein sequence ID" value="ABX43813.1"/>
    <property type="molecule type" value="Genomic_DNA"/>
</dbReference>
<organism evidence="8 9">
    <name type="scientific">Lachnoclostridium phytofermentans (strain ATCC 700394 / DSM 18823 / ISDg)</name>
    <name type="common">Clostridium phytofermentans</name>
    <dbReference type="NCBI Taxonomy" id="357809"/>
    <lineage>
        <taxon>Bacteria</taxon>
        <taxon>Bacillati</taxon>
        <taxon>Bacillota</taxon>
        <taxon>Clostridia</taxon>
        <taxon>Lachnospirales</taxon>
        <taxon>Lachnospiraceae</taxon>
    </lineage>
</organism>
<dbReference type="InterPro" id="IPR000749">
    <property type="entry name" value="ATP-guanido_PTrfase"/>
</dbReference>
<evidence type="ECO:0000256" key="3">
    <source>
        <dbReference type="ARBA" id="ARBA00022777"/>
    </source>
</evidence>
<keyword evidence="9" id="KW-1185">Reference proteome</keyword>
<dbReference type="RefSeq" id="WP_012201461.1">
    <property type="nucleotide sequence ID" value="NC_010001.1"/>
</dbReference>
<dbReference type="STRING" id="357809.Cphy_3462"/>
<dbReference type="GO" id="GO:0005524">
    <property type="term" value="F:ATP binding"/>
    <property type="evidence" value="ECO:0007669"/>
    <property type="project" value="UniProtKB-UniRule"/>
</dbReference>
<gene>
    <name evidence="8" type="ordered locus">Cphy_3462</name>
</gene>
<evidence type="ECO:0000256" key="4">
    <source>
        <dbReference type="ARBA" id="ARBA00022840"/>
    </source>
</evidence>
<proteinExistence type="inferred from homology"/>
<dbReference type="KEGG" id="cpy:Cphy_3462"/>
<evidence type="ECO:0000259" key="7">
    <source>
        <dbReference type="PROSITE" id="PS51510"/>
    </source>
</evidence>
<feature type="binding site" evidence="5">
    <location>
        <position position="82"/>
    </location>
    <ligand>
        <name>ATP</name>
        <dbReference type="ChEBI" id="CHEBI:30616"/>
    </ligand>
</feature>
<evidence type="ECO:0000256" key="1">
    <source>
        <dbReference type="ARBA" id="ARBA00022679"/>
    </source>
</evidence>
<evidence type="ECO:0000256" key="2">
    <source>
        <dbReference type="ARBA" id="ARBA00022741"/>
    </source>
</evidence>
<dbReference type="NCBIfam" id="NF002194">
    <property type="entry name" value="PRK01059.1-4"/>
    <property type="match status" value="1"/>
</dbReference>
<dbReference type="HOGENOM" id="CLU_066591_1_0_9"/>
<dbReference type="GO" id="GO:0046314">
    <property type="term" value="P:phosphocreatine biosynthetic process"/>
    <property type="evidence" value="ECO:0007669"/>
    <property type="project" value="InterPro"/>
</dbReference>
<feature type="binding site" evidence="5">
    <location>
        <position position="116"/>
    </location>
    <ligand>
        <name>ATP</name>
        <dbReference type="ChEBI" id="CHEBI:30616"/>
    </ligand>
</feature>
<keyword evidence="2 5" id="KW-0547">Nucleotide-binding</keyword>
<comment type="similarity">
    <text evidence="5 6">Belongs to the ATP:guanido phosphotransferase family.</text>
</comment>
<dbReference type="GO" id="GO:0004111">
    <property type="term" value="F:creatine kinase activity"/>
    <property type="evidence" value="ECO:0007669"/>
    <property type="project" value="InterPro"/>
</dbReference>
<dbReference type="InterPro" id="IPR022415">
    <property type="entry name" value="ATP-guanido_PTrfase_AS"/>
</dbReference>
<feature type="binding site" evidence="5">
    <location>
        <begin position="198"/>
        <end position="203"/>
    </location>
    <ligand>
        <name>ATP</name>
        <dbReference type="ChEBI" id="CHEBI:30616"/>
    </ligand>
</feature>
<dbReference type="GO" id="GO:0005615">
    <property type="term" value="C:extracellular space"/>
    <property type="evidence" value="ECO:0007669"/>
    <property type="project" value="TreeGrafter"/>
</dbReference>
<dbReference type="Gene3D" id="3.30.590.10">
    <property type="entry name" value="Glutamine synthetase/guanido kinase, catalytic domain"/>
    <property type="match status" value="1"/>
</dbReference>
<evidence type="ECO:0000256" key="5">
    <source>
        <dbReference type="PROSITE-ProRule" id="PRU00843"/>
    </source>
</evidence>
<dbReference type="CDD" id="cd07930">
    <property type="entry name" value="bacterial_phosphagen_kinase"/>
    <property type="match status" value="1"/>
</dbReference>
<evidence type="ECO:0000313" key="8">
    <source>
        <dbReference type="EMBL" id="ABX43813.1"/>
    </source>
</evidence>
<dbReference type="SUPFAM" id="SSF55931">
    <property type="entry name" value="Glutamine synthetase/guanido kinase"/>
    <property type="match status" value="1"/>
</dbReference>
<dbReference type="PANTHER" id="PTHR11547:SF38">
    <property type="entry name" value="ARGININE KINASE 1-RELATED"/>
    <property type="match status" value="1"/>
</dbReference>
<dbReference type="PROSITE" id="PS00112">
    <property type="entry name" value="PHOSPHAGEN_KINASE"/>
    <property type="match status" value="1"/>
</dbReference>
<accession>A9KHW6</accession>
<dbReference type="InterPro" id="IPR022414">
    <property type="entry name" value="ATP-guanido_PTrfase_cat"/>
</dbReference>
<evidence type="ECO:0000313" key="9">
    <source>
        <dbReference type="Proteomes" id="UP000000370"/>
    </source>
</evidence>
<dbReference type="InterPro" id="IPR023660">
    <property type="entry name" value="Arg_Kinase"/>
</dbReference>
<feature type="binding site" evidence="5">
    <location>
        <begin position="167"/>
        <end position="171"/>
    </location>
    <ligand>
        <name>ATP</name>
        <dbReference type="ChEBI" id="CHEBI:30616"/>
    </ligand>
</feature>
<keyword evidence="4 5" id="KW-0067">ATP-binding</keyword>
<dbReference type="PROSITE" id="PS51510">
    <property type="entry name" value="PHOSPHAGEN_KINASE_C"/>
    <property type="match status" value="1"/>
</dbReference>
<dbReference type="AlphaFoldDB" id="A9KHW6"/>
<keyword evidence="3 5" id="KW-0418">Kinase</keyword>
<dbReference type="OrthoDB" id="9791353at2"/>
<name>A9KHW6_LACP7</name>
<reference evidence="9" key="1">
    <citation type="submission" date="2007-11" db="EMBL/GenBank/DDBJ databases">
        <title>Complete genome sequence of Clostridium phytofermentans ISDg.</title>
        <authorList>
            <person name="Leschine S.B."/>
            <person name="Warnick T.A."/>
            <person name="Blanchard J.L."/>
            <person name="Schnell D.J."/>
            <person name="Petit E.L."/>
            <person name="LaTouf W.G."/>
            <person name="Copeland A."/>
            <person name="Lucas S."/>
            <person name="Lapidus A."/>
            <person name="Barry K."/>
            <person name="Glavina del Rio T."/>
            <person name="Dalin E."/>
            <person name="Tice H."/>
            <person name="Pitluck S."/>
            <person name="Kiss H."/>
            <person name="Brettin T."/>
            <person name="Bruce D."/>
            <person name="Detter J.C."/>
            <person name="Han C."/>
            <person name="Kuske C."/>
            <person name="Schmutz J."/>
            <person name="Larimer F."/>
            <person name="Land M."/>
            <person name="Hauser L."/>
            <person name="Kyrpides N."/>
            <person name="Kim E.A."/>
            <person name="Richardson P."/>
        </authorList>
    </citation>
    <scope>NUCLEOTIDE SEQUENCE [LARGE SCALE GENOMIC DNA]</scope>
    <source>
        <strain evidence="9">ATCC 700394 / DSM 18823 / ISDg</strain>
    </source>
</reference>
<feature type="domain" description="Phosphagen kinase C-terminal" evidence="7">
    <location>
        <begin position="14"/>
        <end position="245"/>
    </location>
</feature>
<keyword evidence="1 5" id="KW-0808">Transferase</keyword>
<dbReference type="Proteomes" id="UP000000370">
    <property type="component" value="Chromosome"/>
</dbReference>
<feature type="binding site" evidence="5">
    <location>
        <begin position="17"/>
        <end position="21"/>
    </location>
    <ligand>
        <name>ATP</name>
        <dbReference type="ChEBI" id="CHEBI:30616"/>
    </ligand>
</feature>
<evidence type="ECO:0000256" key="6">
    <source>
        <dbReference type="RuleBase" id="RU000505"/>
    </source>
</evidence>
<dbReference type="Pfam" id="PF00217">
    <property type="entry name" value="ATP-gua_Ptrans"/>
    <property type="match status" value="1"/>
</dbReference>
<sequence>MNKWYEEQSTDSDVVISSRIRLARNIKGFYFQERMNRESAIQLVTKVTGLTKDLELKENQKFYHCNVNKLRDIDKASMVEWHIISPLLAEKELETGLIVSEDEGISVMVNEEDHLRIQAISSGMNMEKAFLDADRVDDFFSEQLGYAYDDRYGYLTSCPTNVGTGLRASYMVFLPALNIAGKIEKLAEEIGRYGAQIRGIYGEGTKGLGHIFQISNKTTLGRSEKEIIDNLEKLVDQVVFQERKRREYLINMNMDEIEDKVYRSYGVLKYAKKINTVDALMMLSQLKLGMDAGLMKLSEPLNIHKLMMEVTPGNLQKSLGKSVGRGERDRYRAEYINNKLPQL</sequence>